<name>A0A650CM16_9CREN</name>
<dbReference type="Proteomes" id="UP000423396">
    <property type="component" value="Chromosome"/>
</dbReference>
<keyword evidence="2" id="KW-0812">Transmembrane</keyword>
<accession>A0A650CM16</accession>
<evidence type="ECO:0000256" key="2">
    <source>
        <dbReference type="SAM" id="Phobius"/>
    </source>
</evidence>
<dbReference type="AlphaFoldDB" id="A0A650CM16"/>
<dbReference type="RefSeq" id="WP_156005079.1">
    <property type="nucleotide sequence ID" value="NZ_CP045483.1"/>
</dbReference>
<reference evidence="3 4" key="1">
    <citation type="submission" date="2019-10" db="EMBL/GenBank/DDBJ databases">
        <title>Genome Sequences from Six Type Strain Members of the Archaeal Family Sulfolobaceae: Acidianus ambivalens, Acidianus infernus, Metallosphaera prunae, Stygiolobus azoricus, Sulfolobus metallicus, and Sulfurisphaera ohwakuensis.</title>
        <authorList>
            <person name="Counts J.A."/>
            <person name="Kelly R.M."/>
        </authorList>
    </citation>
    <scope>NUCLEOTIDE SEQUENCE [LARGE SCALE GENOMIC DNA]</scope>
    <source>
        <strain evidence="3 4">FC6</strain>
    </source>
</reference>
<dbReference type="EMBL" id="CP045483">
    <property type="protein sequence ID" value="QGR18859.1"/>
    <property type="molecule type" value="Genomic_DNA"/>
</dbReference>
<feature type="region of interest" description="Disordered" evidence="1">
    <location>
        <begin position="38"/>
        <end position="63"/>
    </location>
</feature>
<evidence type="ECO:0000313" key="3">
    <source>
        <dbReference type="EMBL" id="QGR18859.1"/>
    </source>
</evidence>
<dbReference type="KEGG" id="sazo:D1868_01875"/>
<feature type="compositionally biased region" description="Basic residues" evidence="1">
    <location>
        <begin position="45"/>
        <end position="63"/>
    </location>
</feature>
<keyword evidence="4" id="KW-1185">Reference proteome</keyword>
<proteinExistence type="predicted"/>
<evidence type="ECO:0000256" key="1">
    <source>
        <dbReference type="SAM" id="MobiDB-lite"/>
    </source>
</evidence>
<evidence type="ECO:0000313" key="4">
    <source>
        <dbReference type="Proteomes" id="UP000423396"/>
    </source>
</evidence>
<gene>
    <name evidence="3" type="ORF">D1868_01875</name>
</gene>
<feature type="transmembrane region" description="Helical" evidence="2">
    <location>
        <begin position="6"/>
        <end position="27"/>
    </location>
</feature>
<keyword evidence="2" id="KW-1133">Transmembrane helix</keyword>
<keyword evidence="2" id="KW-0472">Membrane</keyword>
<dbReference type="GeneID" id="42797782"/>
<sequence>MALSPLELAYLGVIGTLIAGIVYVIFVEVFNTGIRIKIGGEGKSGRKKEKKKATPSKAKTKNT</sequence>
<protein>
    <submittedName>
        <fullName evidence="3">Uncharacterized protein</fullName>
    </submittedName>
</protein>
<organism evidence="3 4">
    <name type="scientific">Stygiolobus azoricus</name>
    <dbReference type="NCBI Taxonomy" id="41675"/>
    <lineage>
        <taxon>Archaea</taxon>
        <taxon>Thermoproteota</taxon>
        <taxon>Thermoprotei</taxon>
        <taxon>Sulfolobales</taxon>
        <taxon>Sulfolobaceae</taxon>
        <taxon>Stygiolobus</taxon>
    </lineage>
</organism>